<feature type="domain" description="HTH lacI-type" evidence="4">
    <location>
        <begin position="12"/>
        <end position="66"/>
    </location>
</feature>
<dbReference type="GeneID" id="44133342"/>
<dbReference type="AlphaFoldDB" id="A0A1L6JB04"/>
<name>A0A1L6JB04_9SPHN</name>
<dbReference type="SUPFAM" id="SSF53822">
    <property type="entry name" value="Periplasmic binding protein-like I"/>
    <property type="match status" value="1"/>
</dbReference>
<evidence type="ECO:0000256" key="3">
    <source>
        <dbReference type="ARBA" id="ARBA00023163"/>
    </source>
</evidence>
<keyword evidence="3" id="KW-0804">Transcription</keyword>
<protein>
    <submittedName>
        <fullName evidence="6">LacI family DNA-binding transcriptional regulator</fullName>
    </submittedName>
</protein>
<dbReference type="InterPro" id="IPR010982">
    <property type="entry name" value="Lambda_DNA-bd_dom_sf"/>
</dbReference>
<dbReference type="InterPro" id="IPR000843">
    <property type="entry name" value="HTH_LacI"/>
</dbReference>
<dbReference type="PROSITE" id="PS50932">
    <property type="entry name" value="HTH_LACI_2"/>
    <property type="match status" value="1"/>
</dbReference>
<dbReference type="CDD" id="cd01392">
    <property type="entry name" value="HTH_LacI"/>
    <property type="match status" value="1"/>
</dbReference>
<dbReference type="EMBL" id="QQWO01000005">
    <property type="protein sequence ID" value="RSV04679.1"/>
    <property type="molecule type" value="Genomic_DNA"/>
</dbReference>
<reference evidence="6 8" key="3">
    <citation type="submission" date="2018-07" db="EMBL/GenBank/DDBJ databases">
        <title>Genomic and Epidemiologic Investigation of an Indolent Hospital Outbreak.</title>
        <authorList>
            <person name="Johnson R.C."/>
            <person name="Deming C."/>
            <person name="Conlan S."/>
            <person name="Zellmer C.J."/>
            <person name="Michelin A.V."/>
            <person name="Lee-Lin S."/>
            <person name="Thomas P.J."/>
            <person name="Park M."/>
            <person name="Weingarten R.A."/>
            <person name="Less J."/>
            <person name="Dekker J.P."/>
            <person name="Frank K.M."/>
            <person name="Musser K.A."/>
            <person name="Mcquiston J.R."/>
            <person name="Henderson D.K."/>
            <person name="Lau A.F."/>
            <person name="Palmore T.N."/>
            <person name="Segre J.A."/>
        </authorList>
    </citation>
    <scope>NUCLEOTIDE SEQUENCE [LARGE SCALE GENOMIC DNA]</scope>
    <source>
        <strain evidence="6 8">SK-NIH.Env10_0317</strain>
    </source>
</reference>
<dbReference type="GO" id="GO:0000976">
    <property type="term" value="F:transcription cis-regulatory region binding"/>
    <property type="evidence" value="ECO:0007669"/>
    <property type="project" value="TreeGrafter"/>
</dbReference>
<sequence>MSQRSRRSSSAVTINEVAARAGVSAMTVSNVLLGRKKVLESTRDAVYQAVEELGYTPNAAARALASASQLRLGLIYRNPQSAFLSAVLVGALIASARLGAQLLIRSCDAENEEATAATLNGLVRSGANALLLPPPFCEIVDRSPELLAAGVPMMALSSGRELTHMPGVRVDDYEAARAMTLRLIALGHRRIALIEGPIQHYASATRLAGYRSALAASEIEEDESLIAKGDFTYDSGLVAAQRLLDLPQRPTAIFGFNDDIAAAVVSEAHRRGIVIPDELSVVGFDDTPIAVKIWPPLTTVRQPIVEISDLATQRLVEALRQPKEGGTTTTVHIPFSIIERESTGPVKP</sequence>
<dbReference type="PANTHER" id="PTHR30146:SF153">
    <property type="entry name" value="LACTOSE OPERON REPRESSOR"/>
    <property type="match status" value="1"/>
</dbReference>
<dbReference type="Gene3D" id="3.40.50.2300">
    <property type="match status" value="2"/>
</dbReference>
<proteinExistence type="predicted"/>
<evidence type="ECO:0000313" key="6">
    <source>
        <dbReference type="EMBL" id="RSV04679.1"/>
    </source>
</evidence>
<evidence type="ECO:0000313" key="8">
    <source>
        <dbReference type="Proteomes" id="UP000286681"/>
    </source>
</evidence>
<evidence type="ECO:0000259" key="4">
    <source>
        <dbReference type="PROSITE" id="PS50932"/>
    </source>
</evidence>
<dbReference type="PANTHER" id="PTHR30146">
    <property type="entry name" value="LACI-RELATED TRANSCRIPTIONAL REPRESSOR"/>
    <property type="match status" value="1"/>
</dbReference>
<dbReference type="SUPFAM" id="SSF47413">
    <property type="entry name" value="lambda repressor-like DNA-binding domains"/>
    <property type="match status" value="1"/>
</dbReference>
<dbReference type="Pfam" id="PF13377">
    <property type="entry name" value="Peripla_BP_3"/>
    <property type="match status" value="1"/>
</dbReference>
<dbReference type="InterPro" id="IPR028082">
    <property type="entry name" value="Peripla_BP_I"/>
</dbReference>
<dbReference type="KEGG" id="skr:BRX40_12270"/>
<dbReference type="Gene3D" id="1.10.260.40">
    <property type="entry name" value="lambda repressor-like DNA-binding domains"/>
    <property type="match status" value="1"/>
</dbReference>
<dbReference type="InterPro" id="IPR046335">
    <property type="entry name" value="LacI/GalR-like_sensor"/>
</dbReference>
<dbReference type="SMART" id="SM00354">
    <property type="entry name" value="HTH_LACI"/>
    <property type="match status" value="1"/>
</dbReference>
<evidence type="ECO:0000313" key="5">
    <source>
        <dbReference type="EMBL" id="APR53102.1"/>
    </source>
</evidence>
<keyword evidence="7" id="KW-1185">Reference proteome</keyword>
<organism evidence="5 7">
    <name type="scientific">Sphingomonas koreensis</name>
    <dbReference type="NCBI Taxonomy" id="93064"/>
    <lineage>
        <taxon>Bacteria</taxon>
        <taxon>Pseudomonadati</taxon>
        <taxon>Pseudomonadota</taxon>
        <taxon>Alphaproteobacteria</taxon>
        <taxon>Sphingomonadales</taxon>
        <taxon>Sphingomonadaceae</taxon>
        <taxon>Sphingomonas</taxon>
    </lineage>
</organism>
<dbReference type="EMBL" id="CP018820">
    <property type="protein sequence ID" value="APR53102.1"/>
    <property type="molecule type" value="Genomic_DNA"/>
</dbReference>
<evidence type="ECO:0000313" key="7">
    <source>
        <dbReference type="Proteomes" id="UP000185161"/>
    </source>
</evidence>
<keyword evidence="2 6" id="KW-0238">DNA-binding</keyword>
<accession>A0A1L6JB04</accession>
<reference evidence="5" key="1">
    <citation type="submission" date="2016-12" db="EMBL/GenBank/DDBJ databases">
        <title>Whole genome sequencing of Sphingomonas koreensis.</title>
        <authorList>
            <person name="Conlan S."/>
            <person name="Thomas P.J."/>
            <person name="Mullikin J."/>
            <person name="Palmore T.N."/>
            <person name="Frank K.M."/>
            <person name="Segre J.A."/>
        </authorList>
    </citation>
    <scope>NUCLEOTIDE SEQUENCE</scope>
    <source>
        <strain evidence="5">ABOJV</strain>
    </source>
</reference>
<dbReference type="CDD" id="cd01545">
    <property type="entry name" value="PBP1_SalR"/>
    <property type="match status" value="1"/>
</dbReference>
<dbReference type="Proteomes" id="UP000185161">
    <property type="component" value="Chromosome"/>
</dbReference>
<evidence type="ECO:0000256" key="1">
    <source>
        <dbReference type="ARBA" id="ARBA00023015"/>
    </source>
</evidence>
<dbReference type="PROSITE" id="PS00356">
    <property type="entry name" value="HTH_LACI_1"/>
    <property type="match status" value="1"/>
</dbReference>
<gene>
    <name evidence="5" type="ORF">BRX40_12270</name>
    <name evidence="6" type="ORF">CA257_07050</name>
</gene>
<dbReference type="Proteomes" id="UP000286681">
    <property type="component" value="Unassembled WGS sequence"/>
</dbReference>
<evidence type="ECO:0000256" key="2">
    <source>
        <dbReference type="ARBA" id="ARBA00023125"/>
    </source>
</evidence>
<dbReference type="GO" id="GO:0003700">
    <property type="term" value="F:DNA-binding transcription factor activity"/>
    <property type="evidence" value="ECO:0007669"/>
    <property type="project" value="TreeGrafter"/>
</dbReference>
<dbReference type="Pfam" id="PF00356">
    <property type="entry name" value="LacI"/>
    <property type="match status" value="1"/>
</dbReference>
<keyword evidence="1" id="KW-0805">Transcription regulation</keyword>
<dbReference type="OrthoDB" id="7185860at2"/>
<dbReference type="RefSeq" id="WP_075151775.1">
    <property type="nucleotide sequence ID" value="NZ_CP018820.1"/>
</dbReference>
<reference evidence="7" key="2">
    <citation type="submission" date="2016-12" db="EMBL/GenBank/DDBJ databases">
        <title>Whole genome sequencing of Sphingomonas sp. ABOJV.</title>
        <authorList>
            <person name="Conlan S."/>
            <person name="Thomas P.J."/>
            <person name="Mullikin J."/>
            <person name="Palmore T.N."/>
            <person name="Frank K.M."/>
            <person name="Segre J.A."/>
        </authorList>
    </citation>
    <scope>NUCLEOTIDE SEQUENCE [LARGE SCALE GENOMIC DNA]</scope>
    <source>
        <strain evidence="7">ABOJV</strain>
    </source>
</reference>
<dbReference type="STRING" id="93064.BRX40_12270"/>